<gene>
    <name evidence="1" type="ORF">ALP60_03427</name>
</gene>
<proteinExistence type="predicted"/>
<name>A0A3M5G320_PSESS</name>
<dbReference type="Pfam" id="PF04634">
    <property type="entry name" value="YezG-like"/>
    <property type="match status" value="1"/>
</dbReference>
<organism evidence="1 2">
    <name type="scientific">Pseudomonas savastanoi</name>
    <name type="common">Pseudomonas syringae pv. savastanoi</name>
    <dbReference type="NCBI Taxonomy" id="29438"/>
    <lineage>
        <taxon>Bacteria</taxon>
        <taxon>Pseudomonadati</taxon>
        <taxon>Pseudomonadota</taxon>
        <taxon>Gammaproteobacteria</taxon>
        <taxon>Pseudomonadales</taxon>
        <taxon>Pseudomonadaceae</taxon>
        <taxon>Pseudomonas</taxon>
    </lineage>
</organism>
<dbReference type="EMBL" id="RBSV01000226">
    <property type="protein sequence ID" value="RMS80934.1"/>
    <property type="molecule type" value="Genomic_DNA"/>
</dbReference>
<reference evidence="1 2" key="1">
    <citation type="submission" date="2018-08" db="EMBL/GenBank/DDBJ databases">
        <title>Recombination of ecologically and evolutionarily significant loci maintains genetic cohesion in the Pseudomonas syringae species complex.</title>
        <authorList>
            <person name="Dillon M."/>
            <person name="Thakur S."/>
            <person name="Almeida R.N.D."/>
            <person name="Weir B.S."/>
            <person name="Guttman D.S."/>
        </authorList>
    </citation>
    <scope>NUCLEOTIDE SEQUENCE [LARGE SCALE GENOMIC DNA]</scope>
    <source>
        <strain evidence="1 2">ICMP 13927</strain>
    </source>
</reference>
<sequence>MIAKDFEVVQEIFSLIRDGIVNGYDSFSFKAEVHSSYIESELLVSVEGNEISDAETDFNRAILYELIEKFKKGFADRGESWESFTMTYTQGGKVETHFDY</sequence>
<dbReference type="AlphaFoldDB" id="A0A3M5G320"/>
<comment type="caution">
    <text evidence="1">The sequence shown here is derived from an EMBL/GenBank/DDBJ whole genome shotgun (WGS) entry which is preliminary data.</text>
</comment>
<dbReference type="InterPro" id="IPR006728">
    <property type="entry name" value="YezG-like"/>
</dbReference>
<dbReference type="InterPro" id="IPR036170">
    <property type="entry name" value="YezG-like_sf"/>
</dbReference>
<evidence type="ECO:0000313" key="2">
    <source>
        <dbReference type="Proteomes" id="UP000268887"/>
    </source>
</evidence>
<evidence type="ECO:0000313" key="1">
    <source>
        <dbReference type="EMBL" id="RMS80934.1"/>
    </source>
</evidence>
<protein>
    <submittedName>
        <fullName evidence="1">Uncharacterized protein</fullName>
    </submittedName>
</protein>
<dbReference type="Gene3D" id="3.30.500.20">
    <property type="entry name" value="BH3703-like domains"/>
    <property type="match status" value="1"/>
</dbReference>
<accession>A0A3M5G320</accession>
<dbReference type="Proteomes" id="UP000268887">
    <property type="component" value="Unassembled WGS sequence"/>
</dbReference>
<dbReference type="SUPFAM" id="SSF160424">
    <property type="entry name" value="BH3703-like"/>
    <property type="match status" value="1"/>
</dbReference>